<keyword evidence="3" id="KW-1185">Reference proteome</keyword>
<dbReference type="AlphaFoldDB" id="A0A9W6LMM8"/>
<comment type="caution">
    <text evidence="2">The sequence shown here is derived from an EMBL/GenBank/DDBJ whole genome shotgun (WGS) entry which is preliminary data.</text>
</comment>
<dbReference type="NCBIfam" id="NF033218">
    <property type="entry name" value="anchor_AmaP"/>
    <property type="match status" value="1"/>
</dbReference>
<keyword evidence="1" id="KW-0472">Membrane</keyword>
<keyword evidence="1" id="KW-1133">Transmembrane helix</keyword>
<evidence type="ECO:0000256" key="1">
    <source>
        <dbReference type="SAM" id="Phobius"/>
    </source>
</evidence>
<evidence type="ECO:0000313" key="2">
    <source>
        <dbReference type="EMBL" id="GLI55984.1"/>
    </source>
</evidence>
<evidence type="ECO:0008006" key="4">
    <source>
        <dbReference type="Google" id="ProtNLM"/>
    </source>
</evidence>
<accession>A0A9W6LMM8</accession>
<dbReference type="EMBL" id="BSDY01000006">
    <property type="protein sequence ID" value="GLI55984.1"/>
    <property type="molecule type" value="Genomic_DNA"/>
</dbReference>
<keyword evidence="1" id="KW-0812">Transmembrane</keyword>
<gene>
    <name evidence="2" type="ORF">PM10SUCC1_14980</name>
</gene>
<feature type="transmembrane region" description="Helical" evidence="1">
    <location>
        <begin position="39"/>
        <end position="57"/>
    </location>
</feature>
<dbReference type="Proteomes" id="UP001144471">
    <property type="component" value="Unassembled WGS sequence"/>
</dbReference>
<evidence type="ECO:0000313" key="3">
    <source>
        <dbReference type="Proteomes" id="UP001144471"/>
    </source>
</evidence>
<reference evidence="2" key="1">
    <citation type="submission" date="2022-12" db="EMBL/GenBank/DDBJ databases">
        <title>Reference genome sequencing for broad-spectrum identification of bacterial and archaeal isolates by mass spectrometry.</title>
        <authorList>
            <person name="Sekiguchi Y."/>
            <person name="Tourlousse D.M."/>
        </authorList>
    </citation>
    <scope>NUCLEOTIDE SEQUENCE</scope>
    <source>
        <strain evidence="2">10succ1</strain>
    </source>
</reference>
<feature type="transmembrane region" description="Helical" evidence="1">
    <location>
        <begin position="5"/>
        <end position="27"/>
    </location>
</feature>
<name>A0A9W6LMM8_9FUSO</name>
<protein>
    <recommendedName>
        <fullName evidence="4">Alkaline shock response membrane anchor protein AmaP</fullName>
    </recommendedName>
</protein>
<proteinExistence type="predicted"/>
<sequence length="176" mass="20034">MVRKLFFAVAWLGILFLSLMGIYLAIFPKYILNFNLEGIVFRGATLGVAVFYLLIFIEKFLMNFEKSKDYQVQTENGKLTVSSSSINNLVREVVLGNPDLKNIKAKNKIKGKKLYITVTVDAYSDSDIARNISDTQGRIKHEIFEYLSLEVEEVEVKVSKLLKRRGSSILAERGEE</sequence>
<dbReference type="RefSeq" id="WP_281834817.1">
    <property type="nucleotide sequence ID" value="NZ_BSDY01000006.1"/>
</dbReference>
<organism evidence="2 3">
    <name type="scientific">Propionigenium maris DSM 9537</name>
    <dbReference type="NCBI Taxonomy" id="1123000"/>
    <lineage>
        <taxon>Bacteria</taxon>
        <taxon>Fusobacteriati</taxon>
        <taxon>Fusobacteriota</taxon>
        <taxon>Fusobacteriia</taxon>
        <taxon>Fusobacteriales</taxon>
        <taxon>Fusobacteriaceae</taxon>
        <taxon>Propionigenium</taxon>
    </lineage>
</organism>